<dbReference type="OrthoDB" id="5067772at2759"/>
<evidence type="ECO:0000313" key="2">
    <source>
        <dbReference type="Proteomes" id="UP000078397"/>
    </source>
</evidence>
<protein>
    <submittedName>
        <fullName evidence="1">Uncharacterized protein</fullName>
    </submittedName>
</protein>
<evidence type="ECO:0000313" key="1">
    <source>
        <dbReference type="EMBL" id="OWT43208.1"/>
    </source>
</evidence>
<dbReference type="EMBL" id="LSBJ02000003">
    <property type="protein sequence ID" value="OWT43208.1"/>
    <property type="molecule type" value="Genomic_DNA"/>
</dbReference>
<dbReference type="KEGG" id="pchm:VFPPC_17455"/>
<accession>A0A219AR04</accession>
<reference evidence="1 2" key="1">
    <citation type="journal article" date="2016" name="PLoS Pathog.">
        <title>Biosynthesis of antibiotic leucinostatins in bio-control fungus Purpureocillium lilacinum and their inhibition on phytophthora revealed by genome mining.</title>
        <authorList>
            <person name="Wang G."/>
            <person name="Liu Z."/>
            <person name="Lin R."/>
            <person name="Li E."/>
            <person name="Mao Z."/>
            <person name="Ling J."/>
            <person name="Yang Y."/>
            <person name="Yin W.B."/>
            <person name="Xie B."/>
        </authorList>
    </citation>
    <scope>NUCLEOTIDE SEQUENCE [LARGE SCALE GENOMIC DNA]</scope>
    <source>
        <strain evidence="1">170</strain>
    </source>
</reference>
<gene>
    <name evidence="1" type="ORF">VFPPC_17455</name>
</gene>
<proteinExistence type="predicted"/>
<organism evidence="1 2">
    <name type="scientific">Pochonia chlamydosporia 170</name>
    <dbReference type="NCBI Taxonomy" id="1380566"/>
    <lineage>
        <taxon>Eukaryota</taxon>
        <taxon>Fungi</taxon>
        <taxon>Dikarya</taxon>
        <taxon>Ascomycota</taxon>
        <taxon>Pezizomycotina</taxon>
        <taxon>Sordariomycetes</taxon>
        <taxon>Hypocreomycetidae</taxon>
        <taxon>Hypocreales</taxon>
        <taxon>Clavicipitaceae</taxon>
        <taxon>Pochonia</taxon>
    </lineage>
</organism>
<sequence length="199" mass="22029">MSSDASSSIVSAAQTSAPATPLHFDVIFKVEYVGKPNTTLKSGVQRRKQFTCRQCNSWSTPHRTNAVKHVLSVHPLSRSSQSSVSAPIAQRDISSMFVPITSQNGLRNSFNQQAYREAIIGLLTRRRMPFSAVEWSEMKDMALACNPAIEDLLIRVVVDMIDTIRYDTISISMGDIVDIVDMNEHGPHDSNYPLTTVSS</sequence>
<name>A0A219AR04_METCM</name>
<keyword evidence="2" id="KW-1185">Reference proteome</keyword>
<dbReference type="RefSeq" id="XP_022285651.1">
    <property type="nucleotide sequence ID" value="XM_022429163.1"/>
</dbReference>
<dbReference type="AlphaFoldDB" id="A0A219AR04"/>
<dbReference type="GeneID" id="33936422"/>
<dbReference type="Proteomes" id="UP000078397">
    <property type="component" value="Unassembled WGS sequence"/>
</dbReference>
<comment type="caution">
    <text evidence="1">The sequence shown here is derived from an EMBL/GenBank/DDBJ whole genome shotgun (WGS) entry which is preliminary data.</text>
</comment>